<dbReference type="RefSeq" id="WP_244437601.1">
    <property type="nucleotide sequence ID" value="NZ_JAME01000027.1"/>
</dbReference>
<dbReference type="eggNOG" id="COG0489">
    <property type="taxonomic scope" value="Bacteria"/>
</dbReference>
<sequence>MAAGPRFRRRKGRAAPAEDDLRPVPPLASREERLARRAEDMSATESRSAAAEEARARDGQAAEAERARHAAEAEAETERLRIERDAERARIARELAEAREAERARAAEAERPLLLRAAEPAREPAPAPEAPPSVPGDGSAAAWERLARFSVDERELDRHRVVTASRHDPAHVAFDVLRTRLLQALAERGWSRVAVTSPTQGCGKTFTAANLGISLARQENARTVVLDLDLRRPTLHKVFGLREVGSMGDVLRGRTPPEAHLRRLGPNTFHAGGCIAFGFNDAPETYAAELLQDRRSRAALDLLEARFAPDVVLIDLPPALASDDVLALRPAFDAVLLVVGGGLTTQAEIREVQKRLGEDTPLLGVVLNRAEGVNTRKYAY</sequence>
<feature type="compositionally biased region" description="Pro residues" evidence="3">
    <location>
        <begin position="123"/>
        <end position="134"/>
    </location>
</feature>
<feature type="compositionally biased region" description="Basic residues" evidence="3">
    <location>
        <begin position="1"/>
        <end position="13"/>
    </location>
</feature>
<dbReference type="InterPro" id="IPR002586">
    <property type="entry name" value="CobQ/CobB/MinD/ParA_Nub-bd_dom"/>
</dbReference>
<dbReference type="EMBL" id="JAME01000027">
    <property type="protein sequence ID" value="ETX27784.1"/>
    <property type="molecule type" value="Genomic_DNA"/>
</dbReference>
<dbReference type="Proteomes" id="UP000023430">
    <property type="component" value="Unassembled WGS sequence"/>
</dbReference>
<dbReference type="InterPro" id="IPR005702">
    <property type="entry name" value="Wzc-like_C"/>
</dbReference>
<dbReference type="CDD" id="cd05387">
    <property type="entry name" value="BY-kinase"/>
    <property type="match status" value="1"/>
</dbReference>
<name>X7F6S5_9RHOB</name>
<feature type="domain" description="CobQ/CobB/MinD/ParA nucleotide binding" evidence="4">
    <location>
        <begin position="193"/>
        <end position="374"/>
    </location>
</feature>
<gene>
    <name evidence="5" type="ORF">RISW2_11325</name>
</gene>
<dbReference type="STRING" id="1449351.RISW2_11325"/>
<evidence type="ECO:0000259" key="4">
    <source>
        <dbReference type="Pfam" id="PF01656"/>
    </source>
</evidence>
<comment type="caution">
    <text evidence="5">The sequence shown here is derived from an EMBL/GenBank/DDBJ whole genome shotgun (WGS) entry which is preliminary data.</text>
</comment>
<evidence type="ECO:0000256" key="2">
    <source>
        <dbReference type="ARBA" id="ARBA00022840"/>
    </source>
</evidence>
<dbReference type="InterPro" id="IPR050445">
    <property type="entry name" value="Bact_polysacc_biosynth/exp"/>
</dbReference>
<dbReference type="Gene3D" id="3.40.50.300">
    <property type="entry name" value="P-loop containing nucleotide triphosphate hydrolases"/>
    <property type="match status" value="1"/>
</dbReference>
<dbReference type="PANTHER" id="PTHR32309:SF31">
    <property type="entry name" value="CAPSULAR EXOPOLYSACCHARIDE FAMILY"/>
    <property type="match status" value="1"/>
</dbReference>
<keyword evidence="1" id="KW-0547">Nucleotide-binding</keyword>
<keyword evidence="2" id="KW-0067">ATP-binding</keyword>
<protein>
    <recommendedName>
        <fullName evidence="4">CobQ/CobB/MinD/ParA nucleotide binding domain-containing protein</fullName>
    </recommendedName>
</protein>
<dbReference type="AlphaFoldDB" id="X7F6S5"/>
<organism evidence="5 6">
    <name type="scientific">Roseivivax isoporae LMG 25204</name>
    <dbReference type="NCBI Taxonomy" id="1449351"/>
    <lineage>
        <taxon>Bacteria</taxon>
        <taxon>Pseudomonadati</taxon>
        <taxon>Pseudomonadota</taxon>
        <taxon>Alphaproteobacteria</taxon>
        <taxon>Rhodobacterales</taxon>
        <taxon>Roseobacteraceae</taxon>
        <taxon>Roseivivax</taxon>
    </lineage>
</organism>
<dbReference type="InterPro" id="IPR027417">
    <property type="entry name" value="P-loop_NTPase"/>
</dbReference>
<accession>X7F6S5</accession>
<reference evidence="5 6" key="1">
    <citation type="submission" date="2014-01" db="EMBL/GenBank/DDBJ databases">
        <title>Roseivivax isoporae LMG 25204 Genome Sequencing.</title>
        <authorList>
            <person name="Lai Q."/>
            <person name="Li G."/>
            <person name="Shao Z."/>
        </authorList>
    </citation>
    <scope>NUCLEOTIDE SEQUENCE [LARGE SCALE GENOMIC DNA]</scope>
    <source>
        <strain evidence="5 6">LMG 25204</strain>
    </source>
</reference>
<dbReference type="PANTHER" id="PTHR32309">
    <property type="entry name" value="TYROSINE-PROTEIN KINASE"/>
    <property type="match status" value="1"/>
</dbReference>
<proteinExistence type="predicted"/>
<feature type="compositionally biased region" description="Basic and acidic residues" evidence="3">
    <location>
        <begin position="29"/>
        <end position="40"/>
    </location>
</feature>
<evidence type="ECO:0000256" key="3">
    <source>
        <dbReference type="SAM" id="MobiDB-lite"/>
    </source>
</evidence>
<feature type="region of interest" description="Disordered" evidence="3">
    <location>
        <begin position="117"/>
        <end position="139"/>
    </location>
</feature>
<feature type="region of interest" description="Disordered" evidence="3">
    <location>
        <begin position="1"/>
        <end position="85"/>
    </location>
</feature>
<evidence type="ECO:0000313" key="5">
    <source>
        <dbReference type="EMBL" id="ETX27784.1"/>
    </source>
</evidence>
<keyword evidence="6" id="KW-1185">Reference proteome</keyword>
<dbReference type="Pfam" id="PF01656">
    <property type="entry name" value="CbiA"/>
    <property type="match status" value="1"/>
</dbReference>
<evidence type="ECO:0000313" key="6">
    <source>
        <dbReference type="Proteomes" id="UP000023430"/>
    </source>
</evidence>
<dbReference type="SUPFAM" id="SSF52540">
    <property type="entry name" value="P-loop containing nucleoside triphosphate hydrolases"/>
    <property type="match status" value="1"/>
</dbReference>
<feature type="compositionally biased region" description="Basic and acidic residues" evidence="3">
    <location>
        <begin position="50"/>
        <end position="85"/>
    </location>
</feature>
<evidence type="ECO:0000256" key="1">
    <source>
        <dbReference type="ARBA" id="ARBA00022741"/>
    </source>
</evidence>